<feature type="compositionally biased region" description="Polar residues" evidence="5">
    <location>
        <begin position="320"/>
        <end position="329"/>
    </location>
</feature>
<dbReference type="EMBL" id="JABMIG020000361">
    <property type="protein sequence ID" value="KAL3780130.1"/>
    <property type="molecule type" value="Genomic_DNA"/>
</dbReference>
<gene>
    <name evidence="7" type="ORF">HJC23_001319</name>
</gene>
<keyword evidence="2 4" id="KW-0863">Zinc-finger</keyword>
<feature type="compositionally biased region" description="Basic and acidic residues" evidence="5">
    <location>
        <begin position="293"/>
        <end position="306"/>
    </location>
</feature>
<dbReference type="InterPro" id="IPR058746">
    <property type="entry name" value="Znf_RING-type_Topors"/>
</dbReference>
<feature type="compositionally biased region" description="Low complexity" evidence="5">
    <location>
        <begin position="1"/>
        <end position="19"/>
    </location>
</feature>
<organism evidence="7 8">
    <name type="scientific">Cyclotella cryptica</name>
    <dbReference type="NCBI Taxonomy" id="29204"/>
    <lineage>
        <taxon>Eukaryota</taxon>
        <taxon>Sar</taxon>
        <taxon>Stramenopiles</taxon>
        <taxon>Ochrophyta</taxon>
        <taxon>Bacillariophyta</taxon>
        <taxon>Coscinodiscophyceae</taxon>
        <taxon>Thalassiosirophycidae</taxon>
        <taxon>Stephanodiscales</taxon>
        <taxon>Stephanodiscaceae</taxon>
        <taxon>Cyclotella</taxon>
    </lineage>
</organism>
<evidence type="ECO:0000256" key="5">
    <source>
        <dbReference type="SAM" id="MobiDB-lite"/>
    </source>
</evidence>
<evidence type="ECO:0000256" key="1">
    <source>
        <dbReference type="ARBA" id="ARBA00022723"/>
    </source>
</evidence>
<evidence type="ECO:0000313" key="8">
    <source>
        <dbReference type="Proteomes" id="UP001516023"/>
    </source>
</evidence>
<keyword evidence="3" id="KW-0862">Zinc</keyword>
<evidence type="ECO:0000256" key="3">
    <source>
        <dbReference type="ARBA" id="ARBA00022833"/>
    </source>
</evidence>
<feature type="compositionally biased region" description="Low complexity" evidence="5">
    <location>
        <begin position="436"/>
        <end position="468"/>
    </location>
</feature>
<dbReference type="SUPFAM" id="SSF57850">
    <property type="entry name" value="RING/U-box"/>
    <property type="match status" value="1"/>
</dbReference>
<feature type="domain" description="RING-type" evidence="6">
    <location>
        <begin position="138"/>
        <end position="179"/>
    </location>
</feature>
<dbReference type="CDD" id="cd16574">
    <property type="entry name" value="RING-HC_Topors"/>
    <property type="match status" value="1"/>
</dbReference>
<feature type="compositionally biased region" description="Low complexity" evidence="5">
    <location>
        <begin position="404"/>
        <end position="427"/>
    </location>
</feature>
<dbReference type="PANTHER" id="PTHR46563:SF4">
    <property type="entry name" value="ASPARTYL_ASPARAGINYL BETA-HYDROXYLASE ISOFORM X1"/>
    <property type="match status" value="1"/>
</dbReference>
<dbReference type="AlphaFoldDB" id="A0ABD3NW44"/>
<feature type="compositionally biased region" description="Acidic residues" evidence="5">
    <location>
        <begin position="623"/>
        <end position="632"/>
    </location>
</feature>
<sequence length="645" mass="70039">MHSVATIASPPTESTAAAPVAPPSDPQIPTLPSRARRQAAISCLERISTAIATSGMGGYHSSDDDDEKEEQEQDEEGNMSSAQDDVEDRKPTATNESITNRIRKRNHPCKTLGGKKRKCEEQEPPNEQPEESEAPSPCCICLEIPTAEDLASISGCSHPFCFGCIEKWAERENTCPLCKARFLNIERVNFCGTNNSEKSKKVTNRDQRTDFSFMNSLTGIGMFGEELVSFEKCSILPVFFYPADLHILMTPQANLETHGTWPTHIAQLLFSGLGASSIHEGFGEAARTGAQTRHVERVRTREREATGRNPHPPRVGFSSRRPSNVTASMGNRRAPASGTSHREPFTDFLERVNAHRQQQEQIQRIRANVEQVSAFASAAAAAGGGSSSTSTSYRHTFAPFSHATTTRRTTTTTTTESTSPWSSSRSSFHVHVGPHSSSQMAGSSTASPLAFSPFGSPSPSTSPARSGAPSAAAAASSIAHASILGNPFASINITRREEEEEEEILSTLAPESYVQRLRSELERANEQPDEEEEILSAISPSTYIQRLRRELERTSAQFQFSASATTAAGPGRRTGVASFHPEALRRSAFHYSSVRPMRNNRGLGEIGGSTYDNQAGRSAETALEIDDSDSDDDDVVEVVAVEAMM</sequence>
<accession>A0ABD3NW44</accession>
<feature type="region of interest" description="Disordered" evidence="5">
    <location>
        <begin position="399"/>
        <end position="468"/>
    </location>
</feature>
<evidence type="ECO:0000256" key="2">
    <source>
        <dbReference type="ARBA" id="ARBA00022771"/>
    </source>
</evidence>
<dbReference type="GO" id="GO:0008270">
    <property type="term" value="F:zinc ion binding"/>
    <property type="evidence" value="ECO:0007669"/>
    <property type="project" value="UniProtKB-KW"/>
</dbReference>
<feature type="region of interest" description="Disordered" evidence="5">
    <location>
        <begin position="1"/>
        <end position="135"/>
    </location>
</feature>
<dbReference type="InterPro" id="IPR013083">
    <property type="entry name" value="Znf_RING/FYVE/PHD"/>
</dbReference>
<name>A0ABD3NW44_9STRA</name>
<dbReference type="PROSITE" id="PS50089">
    <property type="entry name" value="ZF_RING_2"/>
    <property type="match status" value="1"/>
</dbReference>
<dbReference type="Pfam" id="PF13639">
    <property type="entry name" value="zf-RING_2"/>
    <property type="match status" value="1"/>
</dbReference>
<feature type="compositionally biased region" description="Acidic residues" evidence="5">
    <location>
        <begin position="122"/>
        <end position="133"/>
    </location>
</feature>
<evidence type="ECO:0000259" key="6">
    <source>
        <dbReference type="PROSITE" id="PS50089"/>
    </source>
</evidence>
<dbReference type="InterPro" id="IPR001841">
    <property type="entry name" value="Znf_RING"/>
</dbReference>
<dbReference type="Proteomes" id="UP001516023">
    <property type="component" value="Unassembled WGS sequence"/>
</dbReference>
<reference evidence="7 8" key="1">
    <citation type="journal article" date="2020" name="G3 (Bethesda)">
        <title>Improved Reference Genome for Cyclotella cryptica CCMP332, a Model for Cell Wall Morphogenesis, Salinity Adaptation, and Lipid Production in Diatoms (Bacillariophyta).</title>
        <authorList>
            <person name="Roberts W.R."/>
            <person name="Downey K.M."/>
            <person name="Ruck E.C."/>
            <person name="Traller J.C."/>
            <person name="Alverson A.J."/>
        </authorList>
    </citation>
    <scope>NUCLEOTIDE SEQUENCE [LARGE SCALE GENOMIC DNA]</scope>
    <source>
        <strain evidence="7 8">CCMP332</strain>
    </source>
</reference>
<dbReference type="InterPro" id="IPR017907">
    <property type="entry name" value="Znf_RING_CS"/>
</dbReference>
<feature type="compositionally biased region" description="Acidic residues" evidence="5">
    <location>
        <begin position="63"/>
        <end position="77"/>
    </location>
</feature>
<feature type="region of interest" description="Disordered" evidence="5">
    <location>
        <begin position="600"/>
        <end position="632"/>
    </location>
</feature>
<keyword evidence="1" id="KW-0479">Metal-binding</keyword>
<dbReference type="Gene3D" id="3.30.40.10">
    <property type="entry name" value="Zinc/RING finger domain, C3HC4 (zinc finger)"/>
    <property type="match status" value="1"/>
</dbReference>
<comment type="caution">
    <text evidence="7">The sequence shown here is derived from an EMBL/GenBank/DDBJ whole genome shotgun (WGS) entry which is preliminary data.</text>
</comment>
<dbReference type="SMART" id="SM00184">
    <property type="entry name" value="RING"/>
    <property type="match status" value="1"/>
</dbReference>
<keyword evidence="8" id="KW-1185">Reference proteome</keyword>
<feature type="compositionally biased region" description="Basic residues" evidence="5">
    <location>
        <begin position="101"/>
        <end position="117"/>
    </location>
</feature>
<dbReference type="PANTHER" id="PTHR46563">
    <property type="entry name" value="RING-TYPE DOMAIN-CONTAINING PROTEIN"/>
    <property type="match status" value="1"/>
</dbReference>
<feature type="region of interest" description="Disordered" evidence="5">
    <location>
        <begin position="284"/>
        <end position="342"/>
    </location>
</feature>
<proteinExistence type="predicted"/>
<evidence type="ECO:0000256" key="4">
    <source>
        <dbReference type="PROSITE-ProRule" id="PRU00175"/>
    </source>
</evidence>
<protein>
    <recommendedName>
        <fullName evidence="6">RING-type domain-containing protein</fullName>
    </recommendedName>
</protein>
<evidence type="ECO:0000313" key="7">
    <source>
        <dbReference type="EMBL" id="KAL3780130.1"/>
    </source>
</evidence>
<dbReference type="PROSITE" id="PS00518">
    <property type="entry name" value="ZF_RING_1"/>
    <property type="match status" value="1"/>
</dbReference>